<dbReference type="OrthoDB" id="1495826at2"/>
<dbReference type="Proteomes" id="UP000219559">
    <property type="component" value="Unassembled WGS sequence"/>
</dbReference>
<feature type="region of interest" description="Disordered" evidence="1">
    <location>
        <begin position="15"/>
        <end position="34"/>
    </location>
</feature>
<gene>
    <name evidence="2" type="ORF">B7P33_04580</name>
</gene>
<protein>
    <submittedName>
        <fullName evidence="2">Uncharacterized protein</fullName>
    </submittedName>
</protein>
<dbReference type="EMBL" id="NBWU01000001">
    <property type="protein sequence ID" value="PCE66578.1"/>
    <property type="molecule type" value="Genomic_DNA"/>
</dbReference>
<evidence type="ECO:0000256" key="1">
    <source>
        <dbReference type="SAM" id="MobiDB-lite"/>
    </source>
</evidence>
<feature type="compositionally biased region" description="Gly residues" evidence="1">
    <location>
        <begin position="20"/>
        <end position="30"/>
    </location>
</feature>
<accession>A0A2A4GEZ9</accession>
<keyword evidence="3" id="KW-1185">Reference proteome</keyword>
<sequence length="138" mass="14752">MLLLFMTLGLIGCSKDSGEGPEGMEGNGGEEGSETGVLWNIDQDADETLNGLRLQIRWDAASSSFTGTLTNTNTTTMPATRFEVHVFDANNKSTEYGPSPSVDMAPSTTRNISLQLPTNVQFVKYNMHPEFGSAGNGG</sequence>
<reference evidence="2 3" key="1">
    <citation type="submission" date="2017-04" db="EMBL/GenBank/DDBJ databases">
        <title>A new member of the family Flavobacteriaceae isolated from ascidians.</title>
        <authorList>
            <person name="Chen L."/>
        </authorList>
    </citation>
    <scope>NUCLEOTIDE SEQUENCE [LARGE SCALE GENOMIC DNA]</scope>
    <source>
        <strain evidence="2 3">HQA918</strain>
    </source>
</reference>
<dbReference type="RefSeq" id="WP_097442099.1">
    <property type="nucleotide sequence ID" value="NZ_NBWU01000001.1"/>
</dbReference>
<evidence type="ECO:0000313" key="2">
    <source>
        <dbReference type="EMBL" id="PCE66578.1"/>
    </source>
</evidence>
<dbReference type="AlphaFoldDB" id="A0A2A4GEZ9"/>
<proteinExistence type="predicted"/>
<organism evidence="2 3">
    <name type="scientific">Sediminicola luteus</name>
    <dbReference type="NCBI Taxonomy" id="319238"/>
    <lineage>
        <taxon>Bacteria</taxon>
        <taxon>Pseudomonadati</taxon>
        <taxon>Bacteroidota</taxon>
        <taxon>Flavobacteriia</taxon>
        <taxon>Flavobacteriales</taxon>
        <taxon>Flavobacteriaceae</taxon>
        <taxon>Sediminicola</taxon>
    </lineage>
</organism>
<name>A0A2A4GEZ9_9FLAO</name>
<evidence type="ECO:0000313" key="3">
    <source>
        <dbReference type="Proteomes" id="UP000219559"/>
    </source>
</evidence>
<comment type="caution">
    <text evidence="2">The sequence shown here is derived from an EMBL/GenBank/DDBJ whole genome shotgun (WGS) entry which is preliminary data.</text>
</comment>